<dbReference type="Pfam" id="PF05157">
    <property type="entry name" value="MshEN"/>
    <property type="match status" value="1"/>
</dbReference>
<dbReference type="GO" id="GO:0005886">
    <property type="term" value="C:plasma membrane"/>
    <property type="evidence" value="ECO:0007669"/>
    <property type="project" value="TreeGrafter"/>
</dbReference>
<reference evidence="6" key="1">
    <citation type="submission" date="2017-09" db="EMBL/GenBank/DDBJ databases">
        <title>Depth-based differentiation of microbial function through sediment-hosted aquifers and enrichment of novel symbionts in the deep terrestrial subsurface.</title>
        <authorList>
            <person name="Probst A.J."/>
            <person name="Ladd B."/>
            <person name="Jarett J.K."/>
            <person name="Geller-Mcgrath D.E."/>
            <person name="Sieber C.M.K."/>
            <person name="Emerson J.B."/>
            <person name="Anantharaman K."/>
            <person name="Thomas B.C."/>
            <person name="Malmstrom R."/>
            <person name="Stieglmeier M."/>
            <person name="Klingl A."/>
            <person name="Woyke T."/>
            <person name="Ryan C.M."/>
            <person name="Banfield J.F."/>
        </authorList>
    </citation>
    <scope>NUCLEOTIDE SEQUENCE [LARGE SCALE GENOMIC DNA]</scope>
</reference>
<protein>
    <recommendedName>
        <fullName evidence="4">Bacterial type II secretion system protein E domain-containing protein</fullName>
    </recommendedName>
</protein>
<feature type="domain" description="Bacterial type II secretion system protein E" evidence="4">
    <location>
        <begin position="380"/>
        <end position="394"/>
    </location>
</feature>
<dbReference type="Gene3D" id="3.30.450.90">
    <property type="match status" value="1"/>
</dbReference>
<dbReference type="InterPro" id="IPR007831">
    <property type="entry name" value="T2SS_GspE_N"/>
</dbReference>
<dbReference type="Gene3D" id="3.30.300.160">
    <property type="entry name" value="Type II secretion system, protein E, N-terminal domain"/>
    <property type="match status" value="1"/>
</dbReference>
<dbReference type="PROSITE" id="PS00662">
    <property type="entry name" value="T2SP_E"/>
    <property type="match status" value="1"/>
</dbReference>
<dbReference type="CDD" id="cd01129">
    <property type="entry name" value="PulE-GspE-like"/>
    <property type="match status" value="1"/>
</dbReference>
<dbReference type="AlphaFoldDB" id="A0A2H0W0B7"/>
<dbReference type="Pfam" id="PF00437">
    <property type="entry name" value="T2SSE"/>
    <property type="match status" value="1"/>
</dbReference>
<dbReference type="GO" id="GO:0005524">
    <property type="term" value="F:ATP binding"/>
    <property type="evidence" value="ECO:0007669"/>
    <property type="project" value="UniProtKB-KW"/>
</dbReference>
<accession>A0A2H0W0B7</accession>
<sequence>MHISNEKLKSMLLDSGFVDETSINSAIDQAQRSNEPVTEVLTERGDVPEQYMVELLTPYFGVNTVDLNNVSISQEVLHLIPESYAHAKNVILFEIDTTQKIAKVAMLDPIDFDTIEYLRQLLDAWVEPYLTTPSGLRRAMILYKRKISEDFKQSIQENIKKSITTSAEGNLSKLADQVSIVSIIDNIIGQAAAMGASDIHFEPLANEILIRYRVDGILQEVISLPKQIAPILVARVKILGSLQIDEHSKPQDGRFRQELLDQPVDIRVSIIPVYYGEKVEMRILRGSTQRFSLEDLGLSGAAMTIIQEEIKKPHGMILVTGPTGHGKTTTLYAFIHILNTPKVNIVTIEDPIEYEVSRINQTQVNPKAGLTFANGLRSLLRQNPDIILVGEIRDEETVDIATHSALTGHLVLSSLHTNDAASTVPRLIDMKAAPFLLSSTLNLIVAQRLVRRICRACVASYKITSEEERLVTAQLSINESSERRIQIPQTLYKGQGCDKCNKEGFQGQIGIFELLKVSEEIRRLIAKKAPAAEIKKTAISQGMITLFEDGIAKVAQGVTTMDEVIRVVRE</sequence>
<evidence type="ECO:0000256" key="3">
    <source>
        <dbReference type="ARBA" id="ARBA00022840"/>
    </source>
</evidence>
<name>A0A2H0W0B7_9BACT</name>
<evidence type="ECO:0000259" key="4">
    <source>
        <dbReference type="PROSITE" id="PS00662"/>
    </source>
</evidence>
<proteinExistence type="inferred from homology"/>
<dbReference type="Proteomes" id="UP000230935">
    <property type="component" value="Unassembled WGS sequence"/>
</dbReference>
<keyword evidence="2" id="KW-0547">Nucleotide-binding</keyword>
<dbReference type="InterPro" id="IPR003593">
    <property type="entry name" value="AAA+_ATPase"/>
</dbReference>
<evidence type="ECO:0000313" key="6">
    <source>
        <dbReference type="Proteomes" id="UP000230935"/>
    </source>
</evidence>
<evidence type="ECO:0000256" key="2">
    <source>
        <dbReference type="ARBA" id="ARBA00022741"/>
    </source>
</evidence>
<dbReference type="InterPro" id="IPR001482">
    <property type="entry name" value="T2SS/T4SS_dom"/>
</dbReference>
<comment type="caution">
    <text evidence="5">The sequence shown here is derived from an EMBL/GenBank/DDBJ whole genome shotgun (WGS) entry which is preliminary data.</text>
</comment>
<dbReference type="InterPro" id="IPR027417">
    <property type="entry name" value="P-loop_NTPase"/>
</dbReference>
<keyword evidence="3" id="KW-0067">ATP-binding</keyword>
<gene>
    <name evidence="5" type="ORF">COT81_04790</name>
</gene>
<dbReference type="Gene3D" id="3.40.50.300">
    <property type="entry name" value="P-loop containing nucleotide triphosphate hydrolases"/>
    <property type="match status" value="1"/>
</dbReference>
<dbReference type="EMBL" id="PEZZ01000037">
    <property type="protein sequence ID" value="PIS04747.1"/>
    <property type="molecule type" value="Genomic_DNA"/>
</dbReference>
<dbReference type="PANTHER" id="PTHR30258:SF1">
    <property type="entry name" value="PROTEIN TRANSPORT PROTEIN HOFB HOMOLOG"/>
    <property type="match status" value="1"/>
</dbReference>
<comment type="similarity">
    <text evidence="1">Belongs to the GSP E family.</text>
</comment>
<dbReference type="InterPro" id="IPR037257">
    <property type="entry name" value="T2SS_E_N_sf"/>
</dbReference>
<organism evidence="5 6">
    <name type="scientific">Candidatus Buchananbacteria bacterium CG10_big_fil_rev_8_21_14_0_10_42_9</name>
    <dbReference type="NCBI Taxonomy" id="1974526"/>
    <lineage>
        <taxon>Bacteria</taxon>
        <taxon>Candidatus Buchananiibacteriota</taxon>
    </lineage>
</organism>
<dbReference type="FunFam" id="3.40.50.300:FF:000398">
    <property type="entry name" value="Type IV pilus assembly ATPase PilB"/>
    <property type="match status" value="1"/>
</dbReference>
<evidence type="ECO:0000313" key="5">
    <source>
        <dbReference type="EMBL" id="PIS04747.1"/>
    </source>
</evidence>
<dbReference type="SMART" id="SM00382">
    <property type="entry name" value="AAA"/>
    <property type="match status" value="1"/>
</dbReference>
<dbReference type="PANTHER" id="PTHR30258">
    <property type="entry name" value="TYPE II SECRETION SYSTEM PROTEIN GSPE-RELATED"/>
    <property type="match status" value="1"/>
</dbReference>
<dbReference type="GO" id="GO:0016887">
    <property type="term" value="F:ATP hydrolysis activity"/>
    <property type="evidence" value="ECO:0007669"/>
    <property type="project" value="TreeGrafter"/>
</dbReference>
<dbReference type="SUPFAM" id="SSF52540">
    <property type="entry name" value="P-loop containing nucleoside triphosphate hydrolases"/>
    <property type="match status" value="1"/>
</dbReference>
<dbReference type="SUPFAM" id="SSF160246">
    <property type="entry name" value="EspE N-terminal domain-like"/>
    <property type="match status" value="1"/>
</dbReference>
<evidence type="ECO:0000256" key="1">
    <source>
        <dbReference type="ARBA" id="ARBA00006611"/>
    </source>
</evidence>